<dbReference type="EMBL" id="BDQM01000020">
    <property type="protein sequence ID" value="GAW96871.1"/>
    <property type="molecule type" value="Genomic_DNA"/>
</dbReference>
<dbReference type="Proteomes" id="UP000197068">
    <property type="component" value="Unassembled WGS sequence"/>
</dbReference>
<gene>
    <name evidence="1" type="ORF">MTCD1_02494</name>
</gene>
<dbReference type="RefSeq" id="WP_057179362.1">
    <property type="nucleotide sequence ID" value="NZ_BDQM01000020.1"/>
</dbReference>
<accession>A0ABQ0MWX6</accession>
<protein>
    <submittedName>
        <fullName evidence="1">Uncharacterized protein</fullName>
    </submittedName>
</protein>
<evidence type="ECO:0000313" key="2">
    <source>
        <dbReference type="Proteomes" id="UP000197068"/>
    </source>
</evidence>
<name>A0ABQ0MWX6_9GAMM</name>
<keyword evidence="2" id="KW-1185">Reference proteome</keyword>
<reference evidence="1 2" key="1">
    <citation type="submission" date="2017-06" db="EMBL/GenBank/DDBJ databases">
        <title>Whole Genome Sequences of Colwellia marinimaniae MTCD1.</title>
        <authorList>
            <person name="Kusumoto H."/>
            <person name="Inoue M."/>
            <person name="Tanikawa K."/>
            <person name="Maeji H."/>
            <person name="Cameron J.H."/>
            <person name="Bartlett D.H."/>
        </authorList>
    </citation>
    <scope>NUCLEOTIDE SEQUENCE [LARGE SCALE GENOMIC DNA]</scope>
    <source>
        <strain evidence="1 2">MTCD1</strain>
    </source>
</reference>
<proteinExistence type="predicted"/>
<organism evidence="1 2">
    <name type="scientific">Colwellia marinimaniae</name>
    <dbReference type="NCBI Taxonomy" id="1513592"/>
    <lineage>
        <taxon>Bacteria</taxon>
        <taxon>Pseudomonadati</taxon>
        <taxon>Pseudomonadota</taxon>
        <taxon>Gammaproteobacteria</taxon>
        <taxon>Alteromonadales</taxon>
        <taxon>Colwelliaceae</taxon>
        <taxon>Colwellia</taxon>
    </lineage>
</organism>
<evidence type="ECO:0000313" key="1">
    <source>
        <dbReference type="EMBL" id="GAW96871.1"/>
    </source>
</evidence>
<comment type="caution">
    <text evidence="1">The sequence shown here is derived from an EMBL/GenBank/DDBJ whole genome shotgun (WGS) entry which is preliminary data.</text>
</comment>
<sequence>MALKANLRDFLDEEGNVLELTEQAKTVFKFLTKIVSSISENIEQPLIDVDLQCNSRADELFCLGGIAATGISLGLIEWHCDTCEASGTISHWQGSLWDKQERTIH</sequence>